<dbReference type="PROSITE" id="PS50263">
    <property type="entry name" value="CN_HYDROLASE"/>
    <property type="match status" value="1"/>
</dbReference>
<dbReference type="GO" id="GO:0016787">
    <property type="term" value="F:hydrolase activity"/>
    <property type="evidence" value="ECO:0007669"/>
    <property type="project" value="UniProtKB-KW"/>
</dbReference>
<dbReference type="PATRIC" id="fig|189381.10.peg.4072"/>
<dbReference type="Proteomes" id="UP000076510">
    <property type="component" value="Unassembled WGS sequence"/>
</dbReference>
<dbReference type="InterPro" id="IPR036526">
    <property type="entry name" value="C-N_Hydrolase_sf"/>
</dbReference>
<evidence type="ECO:0000313" key="3">
    <source>
        <dbReference type="EMBL" id="KZE49607.1"/>
    </source>
</evidence>
<reference evidence="4" key="1">
    <citation type="submission" date="2016-01" db="EMBL/GenBank/DDBJ databases">
        <title>Whole genome sequencing of Bhargavaea cecembensis T14.</title>
        <authorList>
            <person name="Hong K.W."/>
        </authorList>
    </citation>
    <scope>NUCLEOTIDE SEQUENCE [LARGE SCALE GENOMIC DNA]</scope>
    <source>
        <strain evidence="4">M19</strain>
    </source>
</reference>
<protein>
    <submittedName>
        <fullName evidence="3">Hydrolase</fullName>
    </submittedName>
</protein>
<accession>A0A0J5Y5F2</accession>
<dbReference type="EMBL" id="LQQY01000012">
    <property type="protein sequence ID" value="KZE49607.1"/>
    <property type="molecule type" value="Genomic_DNA"/>
</dbReference>
<dbReference type="OrthoDB" id="9811121at2"/>
<sequence length="260" mass="29664">MTKIGLAQMDIRYGDPETNYTEAEKWFVKADREQCDILVFPELWTTGYDLKRIEEIADENSEKTIAFLSRLAKQYRINVIGGSVANKTDSGIDNRLIVIDSEGTFIKGYSKLHLFKLMDEHHYLLPGKDNGLFTLSGEQMAGLICYDIRFPEWVRKHVLSGAKILFVSAEWPVQRIDHWKVLLRARAIENQCYVAACNRVGSDPDNTFGGSSLIIDPWGEILAEGSLQEELVTAVVNLDTVDEVRKQIPIFDDRLPDFYR</sequence>
<evidence type="ECO:0000313" key="4">
    <source>
        <dbReference type="Proteomes" id="UP000076510"/>
    </source>
</evidence>
<dbReference type="RefSeq" id="WP_048004254.1">
    <property type="nucleotide sequence ID" value="NZ_CAXQIX010000008.1"/>
</dbReference>
<dbReference type="PANTHER" id="PTHR23088">
    <property type="entry name" value="NITRILASE-RELATED"/>
    <property type="match status" value="1"/>
</dbReference>
<dbReference type="CDD" id="cd07583">
    <property type="entry name" value="nitrilase_5"/>
    <property type="match status" value="1"/>
</dbReference>
<dbReference type="Pfam" id="PF00795">
    <property type="entry name" value="CN_hydrolase"/>
    <property type="match status" value="1"/>
</dbReference>
<comment type="similarity">
    <text evidence="1">Belongs to the carbon-nitrogen hydrolase superfamily. NIT1/NIT2 family.</text>
</comment>
<keyword evidence="3" id="KW-0378">Hydrolase</keyword>
<feature type="domain" description="CN hydrolase" evidence="2">
    <location>
        <begin position="2"/>
        <end position="238"/>
    </location>
</feature>
<evidence type="ECO:0000256" key="1">
    <source>
        <dbReference type="ARBA" id="ARBA00010613"/>
    </source>
</evidence>
<proteinExistence type="inferred from homology"/>
<gene>
    <name evidence="3" type="ORF">AV649_00840</name>
</gene>
<dbReference type="Gene3D" id="3.60.110.10">
    <property type="entry name" value="Carbon-nitrogen hydrolase"/>
    <property type="match status" value="1"/>
</dbReference>
<name>A0A0J5Y5F2_9BACI</name>
<organism evidence="3 4">
    <name type="scientific">Rossellomorea marisflavi</name>
    <dbReference type="NCBI Taxonomy" id="189381"/>
    <lineage>
        <taxon>Bacteria</taxon>
        <taxon>Bacillati</taxon>
        <taxon>Bacillota</taxon>
        <taxon>Bacilli</taxon>
        <taxon>Bacillales</taxon>
        <taxon>Bacillaceae</taxon>
        <taxon>Rossellomorea</taxon>
    </lineage>
</organism>
<dbReference type="PANTHER" id="PTHR23088:SF27">
    <property type="entry name" value="DEAMINATED GLUTATHIONE AMIDASE"/>
    <property type="match status" value="1"/>
</dbReference>
<comment type="caution">
    <text evidence="3">The sequence shown here is derived from an EMBL/GenBank/DDBJ whole genome shotgun (WGS) entry which is preliminary data.</text>
</comment>
<dbReference type="InterPro" id="IPR003010">
    <property type="entry name" value="C-N_Hydrolase"/>
</dbReference>
<dbReference type="SUPFAM" id="SSF56317">
    <property type="entry name" value="Carbon-nitrogen hydrolase"/>
    <property type="match status" value="1"/>
</dbReference>
<evidence type="ECO:0000259" key="2">
    <source>
        <dbReference type="PROSITE" id="PS50263"/>
    </source>
</evidence>
<dbReference type="AlphaFoldDB" id="A0A0J5Y5F2"/>